<dbReference type="InterPro" id="IPR016024">
    <property type="entry name" value="ARM-type_fold"/>
</dbReference>
<evidence type="ECO:0000256" key="2">
    <source>
        <dbReference type="ARBA" id="ARBA00022490"/>
    </source>
</evidence>
<dbReference type="SUPFAM" id="SSF48371">
    <property type="entry name" value="ARM repeat"/>
    <property type="match status" value="1"/>
</dbReference>
<reference evidence="4" key="1">
    <citation type="journal article" date="2023" name="Mol. Phylogenet. Evol.">
        <title>Genome-scale phylogeny and comparative genomics of the fungal order Sordariales.</title>
        <authorList>
            <person name="Hensen N."/>
            <person name="Bonometti L."/>
            <person name="Westerberg I."/>
            <person name="Brannstrom I.O."/>
            <person name="Guillou S."/>
            <person name="Cros-Aarteil S."/>
            <person name="Calhoun S."/>
            <person name="Haridas S."/>
            <person name="Kuo A."/>
            <person name="Mondo S."/>
            <person name="Pangilinan J."/>
            <person name="Riley R."/>
            <person name="LaButti K."/>
            <person name="Andreopoulos B."/>
            <person name="Lipzen A."/>
            <person name="Chen C."/>
            <person name="Yan M."/>
            <person name="Daum C."/>
            <person name="Ng V."/>
            <person name="Clum A."/>
            <person name="Steindorff A."/>
            <person name="Ohm R.A."/>
            <person name="Martin F."/>
            <person name="Silar P."/>
            <person name="Natvig D.O."/>
            <person name="Lalanne C."/>
            <person name="Gautier V."/>
            <person name="Ament-Velasquez S.L."/>
            <person name="Kruys A."/>
            <person name="Hutchinson M.I."/>
            <person name="Powell A.J."/>
            <person name="Barry K."/>
            <person name="Miller A.N."/>
            <person name="Grigoriev I.V."/>
            <person name="Debuchy R."/>
            <person name="Gladieux P."/>
            <person name="Hiltunen Thoren M."/>
            <person name="Johannesson H."/>
        </authorList>
    </citation>
    <scope>NUCLEOTIDE SEQUENCE</scope>
    <source>
        <strain evidence="4">CBS 141.50</strain>
    </source>
</reference>
<dbReference type="Gene3D" id="1.25.10.10">
    <property type="entry name" value="Leucine-rich Repeat Variant"/>
    <property type="match status" value="1"/>
</dbReference>
<comment type="caution">
    <text evidence="4">The sequence shown here is derived from an EMBL/GenBank/DDBJ whole genome shotgun (WGS) entry which is preliminary data.</text>
</comment>
<gene>
    <name evidence="4" type="ORF">C8A04DRAFT_14732</name>
</gene>
<name>A0AAN6ZK00_9PEZI</name>
<dbReference type="Proteomes" id="UP001302676">
    <property type="component" value="Unassembled WGS sequence"/>
</dbReference>
<evidence type="ECO:0000313" key="5">
    <source>
        <dbReference type="Proteomes" id="UP001302676"/>
    </source>
</evidence>
<sequence>MGGIKIPVVIKSEITADESVNPTTPVPETGSRQDRTMLLFARVMEGGKEDEETTADLAKLTKLLVEEPELTKQGKEPIVPVIDADCLDTLFGCLDMRQPEAVRTQATLCTAAYLNASGLEGKRKVTDFFHAKMQRATYDDYIVAFCAATAIFPLEYDLMAELFHIEGFLPSLGSLMTRKWKSKKIEMACLKMLNAAAMKIKCHAAIYKYCNEWLDDIISDDIEARLDTVWHLDTDLEVEKEGADELRRHCKQVRNLAGVVYMKISAVPVSASQGLGTEPRKPATDKIEILCNRFAKMIVEDNPENPEYVQYAVEALAYASLRPNIQERLSRNTETLKRLVTVLDSAAPKSPLTYGVLSIFTHLTRYRPHESEEQKRLRQLKAYANAAGKSQPNPLSDDARVTERCKLVFAAGVVPVLVKHCKSASLASLSLIISILFSLSATPTLRGSLAQQGGVRVLLAAWNALPAETEDTARRTAAHGLARILISTNPALVFRQTPQTAAIRPLATLIAPADPTAETRDLLPTFESLLALTNLASTDDDADTTRRVIVRTAWDDIEEQLFSTNTRVSTAAAELLCNLVQSPAAQAQAQATNRTKVILALADADSPKTRSAAGGALASLTAHASIARTILTTAAQPRGLDHILGLCREGQEEGGGESAGPAEAEGIRHRGAVVVANLLSQEGELGLLAREKLARAGAVEALTVCAKKSRTPEVVQSVVRCLEVLLGGE</sequence>
<organism evidence="4 5">
    <name type="scientific">Dichotomopilus funicola</name>
    <dbReference type="NCBI Taxonomy" id="1934379"/>
    <lineage>
        <taxon>Eukaryota</taxon>
        <taxon>Fungi</taxon>
        <taxon>Dikarya</taxon>
        <taxon>Ascomycota</taxon>
        <taxon>Pezizomycotina</taxon>
        <taxon>Sordariomycetes</taxon>
        <taxon>Sordariomycetidae</taxon>
        <taxon>Sordariales</taxon>
        <taxon>Chaetomiaceae</taxon>
        <taxon>Dichotomopilus</taxon>
    </lineage>
</organism>
<dbReference type="EMBL" id="MU853625">
    <property type="protein sequence ID" value="KAK4140663.1"/>
    <property type="molecule type" value="Genomic_DNA"/>
</dbReference>
<dbReference type="GO" id="GO:0051879">
    <property type="term" value="F:Hsp90 protein binding"/>
    <property type="evidence" value="ECO:0007669"/>
    <property type="project" value="TreeGrafter"/>
</dbReference>
<evidence type="ECO:0000256" key="1">
    <source>
        <dbReference type="ARBA" id="ARBA00004496"/>
    </source>
</evidence>
<dbReference type="PANTHER" id="PTHR45994:SF1">
    <property type="entry name" value="FI21225P1"/>
    <property type="match status" value="1"/>
</dbReference>
<dbReference type="RefSeq" id="XP_062634034.1">
    <property type="nucleotide sequence ID" value="XM_062778213.1"/>
</dbReference>
<keyword evidence="2" id="KW-0963">Cytoplasm</keyword>
<accession>A0AAN6ZK00</accession>
<proteinExistence type="predicted"/>
<dbReference type="AlphaFoldDB" id="A0AAN6ZK00"/>
<dbReference type="InterPro" id="IPR011989">
    <property type="entry name" value="ARM-like"/>
</dbReference>
<evidence type="ECO:0000313" key="4">
    <source>
        <dbReference type="EMBL" id="KAK4140663.1"/>
    </source>
</evidence>
<dbReference type="Pfam" id="PF11701">
    <property type="entry name" value="UNC45-central"/>
    <property type="match status" value="1"/>
</dbReference>
<comment type="subcellular location">
    <subcellularLocation>
        <location evidence="1">Cytoplasm</location>
    </subcellularLocation>
</comment>
<reference evidence="4" key="2">
    <citation type="submission" date="2023-05" db="EMBL/GenBank/DDBJ databases">
        <authorList>
            <consortium name="Lawrence Berkeley National Laboratory"/>
            <person name="Steindorff A."/>
            <person name="Hensen N."/>
            <person name="Bonometti L."/>
            <person name="Westerberg I."/>
            <person name="Brannstrom I.O."/>
            <person name="Guillou S."/>
            <person name="Cros-Aarteil S."/>
            <person name="Calhoun S."/>
            <person name="Haridas S."/>
            <person name="Kuo A."/>
            <person name="Mondo S."/>
            <person name="Pangilinan J."/>
            <person name="Riley R."/>
            <person name="Labutti K."/>
            <person name="Andreopoulos B."/>
            <person name="Lipzen A."/>
            <person name="Chen C."/>
            <person name="Yanf M."/>
            <person name="Daum C."/>
            <person name="Ng V."/>
            <person name="Clum A."/>
            <person name="Ohm R."/>
            <person name="Martin F."/>
            <person name="Silar P."/>
            <person name="Natvig D."/>
            <person name="Lalanne C."/>
            <person name="Gautier V."/>
            <person name="Ament-Velasquez S.L."/>
            <person name="Kruys A."/>
            <person name="Hutchinson M.I."/>
            <person name="Powell A.J."/>
            <person name="Barry K."/>
            <person name="Miller A.N."/>
            <person name="Grigoriev I.V."/>
            <person name="Debuchy R."/>
            <person name="Gladieux P."/>
            <person name="Thoren M.H."/>
            <person name="Johannesson H."/>
        </authorList>
    </citation>
    <scope>NUCLEOTIDE SEQUENCE</scope>
    <source>
        <strain evidence="4">CBS 141.50</strain>
    </source>
</reference>
<protein>
    <submittedName>
        <fullName evidence="4">Myosin-binding striated muscle assembly central-domain-containing protein</fullName>
    </submittedName>
</protein>
<keyword evidence="5" id="KW-1185">Reference proteome</keyword>
<evidence type="ECO:0000259" key="3">
    <source>
        <dbReference type="Pfam" id="PF11701"/>
    </source>
</evidence>
<dbReference type="GO" id="GO:0005737">
    <property type="term" value="C:cytoplasm"/>
    <property type="evidence" value="ECO:0007669"/>
    <property type="project" value="UniProtKB-SubCell"/>
</dbReference>
<dbReference type="PANTHER" id="PTHR45994">
    <property type="entry name" value="FI21225P1"/>
    <property type="match status" value="1"/>
</dbReference>
<dbReference type="InterPro" id="IPR024660">
    <property type="entry name" value="UCS_central_dom"/>
</dbReference>
<dbReference type="GeneID" id="87814826"/>
<feature type="domain" description="UNC-45/Cro1/She4 central" evidence="3">
    <location>
        <begin position="85"/>
        <end position="264"/>
    </location>
</feature>